<evidence type="ECO:0000313" key="1">
    <source>
        <dbReference type="EMBL" id="CAB9522812.1"/>
    </source>
</evidence>
<dbReference type="SUPFAM" id="SSF56112">
    <property type="entry name" value="Protein kinase-like (PK-like)"/>
    <property type="match status" value="1"/>
</dbReference>
<dbReference type="InterPro" id="IPR011009">
    <property type="entry name" value="Kinase-like_dom_sf"/>
</dbReference>
<reference evidence="1" key="1">
    <citation type="submission" date="2020-06" db="EMBL/GenBank/DDBJ databases">
        <authorList>
            <consortium name="Plant Systems Biology data submission"/>
        </authorList>
    </citation>
    <scope>NUCLEOTIDE SEQUENCE</scope>
    <source>
        <strain evidence="1">D6</strain>
    </source>
</reference>
<comment type="caution">
    <text evidence="1">The sequence shown here is derived from an EMBL/GenBank/DDBJ whole genome shotgun (WGS) entry which is preliminary data.</text>
</comment>
<accession>A0A9N8EKM0</accession>
<name>A0A9N8EKM0_9STRA</name>
<proteinExistence type="predicted"/>
<dbReference type="Gene3D" id="1.10.510.10">
    <property type="entry name" value="Transferase(Phosphotransferase) domain 1"/>
    <property type="match status" value="1"/>
</dbReference>
<evidence type="ECO:0000313" key="2">
    <source>
        <dbReference type="Proteomes" id="UP001153069"/>
    </source>
</evidence>
<sequence length="163" mass="17858">MIRGKMQQQKQTQKAVQATEPPIMYQAVSSLVLRRTLGGGVPAVVDTVGGGTVASADPTYDTWAYGVVIYEAIAKVPLSPYACRGKRDMNALEVCKIGMWDEQSVKKALKHVQDDDVARDLLRQLLHHDLNKQFTSMRQVGTSVFLGRNPEGIRASSSAEGVR</sequence>
<evidence type="ECO:0008006" key="3">
    <source>
        <dbReference type="Google" id="ProtNLM"/>
    </source>
</evidence>
<dbReference type="AlphaFoldDB" id="A0A9N8EKM0"/>
<protein>
    <recommendedName>
        <fullName evidence="3">Protein kinase domain-containing protein</fullName>
    </recommendedName>
</protein>
<dbReference type="EMBL" id="CAICTM010001342">
    <property type="protein sequence ID" value="CAB9522812.1"/>
    <property type="molecule type" value="Genomic_DNA"/>
</dbReference>
<dbReference type="Proteomes" id="UP001153069">
    <property type="component" value="Unassembled WGS sequence"/>
</dbReference>
<gene>
    <name evidence="1" type="ORF">SEMRO_1344_G264680.1</name>
</gene>
<dbReference type="OrthoDB" id="10601288at2759"/>
<organism evidence="1 2">
    <name type="scientific">Seminavis robusta</name>
    <dbReference type="NCBI Taxonomy" id="568900"/>
    <lineage>
        <taxon>Eukaryota</taxon>
        <taxon>Sar</taxon>
        <taxon>Stramenopiles</taxon>
        <taxon>Ochrophyta</taxon>
        <taxon>Bacillariophyta</taxon>
        <taxon>Bacillariophyceae</taxon>
        <taxon>Bacillariophycidae</taxon>
        <taxon>Naviculales</taxon>
        <taxon>Naviculaceae</taxon>
        <taxon>Seminavis</taxon>
    </lineage>
</organism>
<keyword evidence="2" id="KW-1185">Reference proteome</keyword>